<evidence type="ECO:0000313" key="4">
    <source>
        <dbReference type="EMBL" id="GFY85249.1"/>
    </source>
</evidence>
<dbReference type="EMBL" id="BJWL01000003">
    <property type="protein sequence ID" value="GFY85249.1"/>
    <property type="molecule type" value="Genomic_DNA"/>
</dbReference>
<dbReference type="AlphaFoldDB" id="A0A7J0EH60"/>
<dbReference type="InterPro" id="IPR000571">
    <property type="entry name" value="Znf_CCCH"/>
</dbReference>
<gene>
    <name evidence="4" type="ORF">Acr_03g0020230</name>
</gene>
<feature type="region of interest" description="Disordered" evidence="2">
    <location>
        <begin position="80"/>
        <end position="125"/>
    </location>
</feature>
<accession>A0A7J0EH60</accession>
<protein>
    <submittedName>
        <fullName evidence="4">Zinc finger C-x8-C-x5-C-x3-H type family protein</fullName>
    </submittedName>
</protein>
<feature type="region of interest" description="Disordered" evidence="2">
    <location>
        <begin position="45"/>
        <end position="65"/>
    </location>
</feature>
<dbReference type="GO" id="GO:0008270">
    <property type="term" value="F:zinc ion binding"/>
    <property type="evidence" value="ECO:0007669"/>
    <property type="project" value="UniProtKB-KW"/>
</dbReference>
<dbReference type="OrthoDB" id="20729at2759"/>
<evidence type="ECO:0000256" key="1">
    <source>
        <dbReference type="PROSITE-ProRule" id="PRU00723"/>
    </source>
</evidence>
<keyword evidence="5" id="KW-1185">Reference proteome</keyword>
<feature type="compositionally biased region" description="Low complexity" evidence="2">
    <location>
        <begin position="80"/>
        <end position="118"/>
    </location>
</feature>
<evidence type="ECO:0000256" key="2">
    <source>
        <dbReference type="SAM" id="MobiDB-lite"/>
    </source>
</evidence>
<evidence type="ECO:0000313" key="5">
    <source>
        <dbReference type="Proteomes" id="UP000585474"/>
    </source>
</evidence>
<comment type="caution">
    <text evidence="4">The sequence shown here is derived from an EMBL/GenBank/DDBJ whole genome shotgun (WGS) entry which is preliminary data.</text>
</comment>
<keyword evidence="1" id="KW-0863">Zinc-finger</keyword>
<dbReference type="Proteomes" id="UP000585474">
    <property type="component" value="Unassembled WGS sequence"/>
</dbReference>
<keyword evidence="1" id="KW-0862">Zinc</keyword>
<name>A0A7J0EH60_9ERIC</name>
<reference evidence="4 5" key="1">
    <citation type="submission" date="2019-07" db="EMBL/GenBank/DDBJ databases">
        <title>De Novo Assembly of kiwifruit Actinidia rufa.</title>
        <authorList>
            <person name="Sugita-Konishi S."/>
            <person name="Sato K."/>
            <person name="Mori E."/>
            <person name="Abe Y."/>
            <person name="Kisaki G."/>
            <person name="Hamano K."/>
            <person name="Suezawa K."/>
            <person name="Otani M."/>
            <person name="Fukuda T."/>
            <person name="Manabe T."/>
            <person name="Gomi K."/>
            <person name="Tabuchi M."/>
            <person name="Akimitsu K."/>
            <person name="Kataoka I."/>
        </authorList>
    </citation>
    <scope>NUCLEOTIDE SEQUENCE [LARGE SCALE GENOMIC DNA]</scope>
    <source>
        <strain evidence="5">cv. Fuchu</strain>
    </source>
</reference>
<dbReference type="PROSITE" id="PS50103">
    <property type="entry name" value="ZF_C3H1"/>
    <property type="match status" value="1"/>
</dbReference>
<feature type="domain" description="C3H1-type" evidence="3">
    <location>
        <begin position="1"/>
        <end position="22"/>
    </location>
</feature>
<feature type="compositionally biased region" description="Low complexity" evidence="2">
    <location>
        <begin position="45"/>
        <end position="55"/>
    </location>
</feature>
<keyword evidence="1" id="KW-0479">Metal-binding</keyword>
<sequence length="125" mass="12747">MHYAYNGVCKFGPSCKFDHPMGTLSYGPSLSSLADMPVAPYLVGSSTLAPSSSSSDLRPEIVSGSHKDGLSIRISSFMSTSSGSVGSIFSRNGPPSHPSQQSGQASSPSTAGSSTSHGSEVRTSS</sequence>
<feature type="zinc finger region" description="C3H1-type" evidence="1">
    <location>
        <begin position="1"/>
        <end position="22"/>
    </location>
</feature>
<organism evidence="4 5">
    <name type="scientific">Actinidia rufa</name>
    <dbReference type="NCBI Taxonomy" id="165716"/>
    <lineage>
        <taxon>Eukaryota</taxon>
        <taxon>Viridiplantae</taxon>
        <taxon>Streptophyta</taxon>
        <taxon>Embryophyta</taxon>
        <taxon>Tracheophyta</taxon>
        <taxon>Spermatophyta</taxon>
        <taxon>Magnoliopsida</taxon>
        <taxon>eudicotyledons</taxon>
        <taxon>Gunneridae</taxon>
        <taxon>Pentapetalae</taxon>
        <taxon>asterids</taxon>
        <taxon>Ericales</taxon>
        <taxon>Actinidiaceae</taxon>
        <taxon>Actinidia</taxon>
    </lineage>
</organism>
<proteinExistence type="predicted"/>
<dbReference type="Pfam" id="PF00642">
    <property type="entry name" value="zf-CCCH"/>
    <property type="match status" value="1"/>
</dbReference>
<evidence type="ECO:0000259" key="3">
    <source>
        <dbReference type="PROSITE" id="PS50103"/>
    </source>
</evidence>